<gene>
    <name evidence="2" type="ORF">L9S41_03935</name>
</gene>
<accession>A0ABY5ZTL5</accession>
<keyword evidence="3" id="KW-1185">Reference proteome</keyword>
<evidence type="ECO:0000313" key="2">
    <source>
        <dbReference type="EMBL" id="UWZ80556.1"/>
    </source>
</evidence>
<keyword evidence="1" id="KW-0812">Transmembrane</keyword>
<feature type="transmembrane region" description="Helical" evidence="1">
    <location>
        <begin position="84"/>
        <end position="107"/>
    </location>
</feature>
<dbReference type="Proteomes" id="UP001060414">
    <property type="component" value="Chromosome"/>
</dbReference>
<keyword evidence="1" id="KW-1133">Transmembrane helix</keyword>
<dbReference type="RefSeq" id="WP_260748913.1">
    <property type="nucleotide sequence ID" value="NZ_CP092109.1"/>
</dbReference>
<name>A0ABY5ZTL5_9BACT</name>
<protein>
    <submittedName>
        <fullName evidence="2">Phage holin family protein</fullName>
    </submittedName>
</protein>
<dbReference type="Pfam" id="PF04020">
    <property type="entry name" value="Phage_holin_4_2"/>
    <property type="match status" value="1"/>
</dbReference>
<feature type="transmembrane region" description="Helical" evidence="1">
    <location>
        <begin position="54"/>
        <end position="78"/>
    </location>
</feature>
<dbReference type="EMBL" id="CP092109">
    <property type="protein sequence ID" value="UWZ80556.1"/>
    <property type="molecule type" value="Genomic_DNA"/>
</dbReference>
<sequence length="133" mass="14496">MPGLILRWLILTAAILAAAYLLRGIEVAGFGSALLAAAILGFLNAFFRPILFLLTLPITILTLGLFTFVINALLLLMVSGVITGFHVAGFGWALLGSLVISLVSWLLSSFVSDRGRIQSVEIELRQRRDGRWQ</sequence>
<dbReference type="InterPro" id="IPR007165">
    <property type="entry name" value="Phage_holin_4_2"/>
</dbReference>
<keyword evidence="1" id="KW-0472">Membrane</keyword>
<dbReference type="PANTHER" id="PTHR37309:SF1">
    <property type="entry name" value="SLR0284 PROTEIN"/>
    <property type="match status" value="1"/>
</dbReference>
<reference evidence="2" key="1">
    <citation type="journal article" date="2022" name="Environ. Microbiol.">
        <title>Geoalkalibacter halelectricus SAP #1 sp. nov. possessing extracellular electron transfer and mineral#reducing capabilities from a haloalkaline environment.</title>
        <authorList>
            <person name="Yadav S."/>
            <person name="Singh R."/>
            <person name="Sundharam S.S."/>
            <person name="Chaudhary S."/>
            <person name="Krishnamurthi S."/>
            <person name="Patil S.A."/>
        </authorList>
    </citation>
    <scope>NUCLEOTIDE SEQUENCE</scope>
    <source>
        <strain evidence="2">SAP-1</strain>
    </source>
</reference>
<feature type="transmembrane region" description="Helical" evidence="1">
    <location>
        <begin position="27"/>
        <end position="47"/>
    </location>
</feature>
<proteinExistence type="predicted"/>
<evidence type="ECO:0000256" key="1">
    <source>
        <dbReference type="SAM" id="Phobius"/>
    </source>
</evidence>
<evidence type="ECO:0000313" key="3">
    <source>
        <dbReference type="Proteomes" id="UP001060414"/>
    </source>
</evidence>
<organism evidence="2 3">
    <name type="scientific">Geoalkalibacter halelectricus</name>
    <dbReference type="NCBI Taxonomy" id="2847045"/>
    <lineage>
        <taxon>Bacteria</taxon>
        <taxon>Pseudomonadati</taxon>
        <taxon>Thermodesulfobacteriota</taxon>
        <taxon>Desulfuromonadia</taxon>
        <taxon>Desulfuromonadales</taxon>
        <taxon>Geoalkalibacteraceae</taxon>
        <taxon>Geoalkalibacter</taxon>
    </lineage>
</organism>
<dbReference type="PANTHER" id="PTHR37309">
    <property type="entry name" value="SLR0284 PROTEIN"/>
    <property type="match status" value="1"/>
</dbReference>